<evidence type="ECO:0000256" key="2">
    <source>
        <dbReference type="ARBA" id="ARBA00022803"/>
    </source>
</evidence>
<dbReference type="Gene3D" id="1.25.40.10">
    <property type="entry name" value="Tetratricopeptide repeat domain"/>
    <property type="match status" value="2"/>
</dbReference>
<evidence type="ECO:0000313" key="5">
    <source>
        <dbReference type="EMBL" id="NGP86907.1"/>
    </source>
</evidence>
<dbReference type="EMBL" id="JAALLS010000001">
    <property type="protein sequence ID" value="NGP86907.1"/>
    <property type="molecule type" value="Genomic_DNA"/>
</dbReference>
<keyword evidence="4" id="KW-0732">Signal</keyword>
<name>A0A6M1SZ19_9BACT</name>
<dbReference type="Pfam" id="PF13432">
    <property type="entry name" value="TPR_16"/>
    <property type="match status" value="1"/>
</dbReference>
<dbReference type="RefSeq" id="WP_165265155.1">
    <property type="nucleotide sequence ID" value="NZ_JAALLS010000001.1"/>
</dbReference>
<sequence length="340" mass="38264">MKLFKKCITAVVVSLFLIGAVSNVEAQDKRTAIKTYNKALESAQNGQLEQAINLFNQVMTQAENLGEEGKDILERSQKKLPQVHYQLALQKYKAFQSDQKLEKLDAAISQFRNTKDMAAKYNDQRRAKKAEGIVTKLMYSKALVYYKQQNYQDALATLDKVIERNANYAKAYYQKGIVMKKVDSKNIDDAIAQFDKAIEIAEKLGENGTATRAKESAHDQLVYQGAQDISNENFERATNLLNQALKYDSTSPDAYFRLAEAHNNLQNWQQAANNAKKGLDYEKGGKTEKAKIYFELATAYKGLGQKENACSAFSNAAYGSFKSPAEHQMEYELKCESATN</sequence>
<organism evidence="5 6">
    <name type="scientific">Fodinibius halophilus</name>
    <dbReference type="NCBI Taxonomy" id="1736908"/>
    <lineage>
        <taxon>Bacteria</taxon>
        <taxon>Pseudomonadati</taxon>
        <taxon>Balneolota</taxon>
        <taxon>Balneolia</taxon>
        <taxon>Balneolales</taxon>
        <taxon>Balneolaceae</taxon>
        <taxon>Fodinibius</taxon>
    </lineage>
</organism>
<comment type="caution">
    <text evidence="5">The sequence shown here is derived from an EMBL/GenBank/DDBJ whole genome shotgun (WGS) entry which is preliminary data.</text>
</comment>
<dbReference type="Pfam" id="PF14559">
    <property type="entry name" value="TPR_19"/>
    <property type="match status" value="1"/>
</dbReference>
<protein>
    <submittedName>
        <fullName evidence="5">Tetratricopeptide repeat protein</fullName>
    </submittedName>
</protein>
<dbReference type="PROSITE" id="PS50005">
    <property type="entry name" value="TPR"/>
    <property type="match status" value="1"/>
</dbReference>
<evidence type="ECO:0000256" key="4">
    <source>
        <dbReference type="SAM" id="SignalP"/>
    </source>
</evidence>
<proteinExistence type="predicted"/>
<keyword evidence="6" id="KW-1185">Reference proteome</keyword>
<dbReference type="SMART" id="SM00028">
    <property type="entry name" value="TPR"/>
    <property type="match status" value="6"/>
</dbReference>
<evidence type="ECO:0000313" key="6">
    <source>
        <dbReference type="Proteomes" id="UP000479132"/>
    </source>
</evidence>
<dbReference type="Proteomes" id="UP000479132">
    <property type="component" value="Unassembled WGS sequence"/>
</dbReference>
<keyword evidence="2 3" id="KW-0802">TPR repeat</keyword>
<dbReference type="Pfam" id="PF13181">
    <property type="entry name" value="TPR_8"/>
    <property type="match status" value="1"/>
</dbReference>
<dbReference type="InterPro" id="IPR019734">
    <property type="entry name" value="TPR_rpt"/>
</dbReference>
<dbReference type="PANTHER" id="PTHR44943">
    <property type="entry name" value="CELLULOSE SYNTHASE OPERON PROTEIN C"/>
    <property type="match status" value="1"/>
</dbReference>
<dbReference type="PANTHER" id="PTHR44943:SF8">
    <property type="entry name" value="TPR REPEAT-CONTAINING PROTEIN MJ0263"/>
    <property type="match status" value="1"/>
</dbReference>
<keyword evidence="1" id="KW-0677">Repeat</keyword>
<accession>A0A6M1SZ19</accession>
<dbReference type="InterPro" id="IPR051685">
    <property type="entry name" value="Ycf3/AcsC/BcsC/TPR_MFPF"/>
</dbReference>
<dbReference type="AlphaFoldDB" id="A0A6M1SZ19"/>
<gene>
    <name evidence="5" type="ORF">G3569_00970</name>
</gene>
<feature type="repeat" description="TPR" evidence="3">
    <location>
        <begin position="135"/>
        <end position="168"/>
    </location>
</feature>
<dbReference type="InterPro" id="IPR011990">
    <property type="entry name" value="TPR-like_helical_dom_sf"/>
</dbReference>
<dbReference type="SUPFAM" id="SSF81901">
    <property type="entry name" value="HCP-like"/>
    <property type="match status" value="1"/>
</dbReference>
<evidence type="ECO:0000256" key="3">
    <source>
        <dbReference type="PROSITE-ProRule" id="PRU00339"/>
    </source>
</evidence>
<feature type="signal peptide" evidence="4">
    <location>
        <begin position="1"/>
        <end position="26"/>
    </location>
</feature>
<evidence type="ECO:0000256" key="1">
    <source>
        <dbReference type="ARBA" id="ARBA00022737"/>
    </source>
</evidence>
<feature type="chain" id="PRO_5027073477" evidence="4">
    <location>
        <begin position="27"/>
        <end position="340"/>
    </location>
</feature>
<reference evidence="5 6" key="1">
    <citation type="submission" date="2020-02" db="EMBL/GenBank/DDBJ databases">
        <title>Aliifodinibius halophilus 2W32, complete genome.</title>
        <authorList>
            <person name="Li Y."/>
            <person name="Wu S."/>
        </authorList>
    </citation>
    <scope>NUCLEOTIDE SEQUENCE [LARGE SCALE GENOMIC DNA]</scope>
    <source>
        <strain evidence="5 6">2W32</strain>
    </source>
</reference>